<gene>
    <name evidence="3" type="ORF">BJG266_LOCUS41173</name>
    <name evidence="4" type="ORF">QVE165_LOCUS58040</name>
</gene>
<sequence length="337" mass="37000">MFVKYILLVVLIIVNIDRQINSQTTCQTVLDLIILLDGSGSIGSAPFAQAKSAMVDLVNRLNVGPQKVHVSILRYASTVEDSYVFNKVGSNQMKDQIVRVINNLQYNGGGTATGEAIQRARNVCDSACRNQEELVPRAVVLFTDGQSNDPNLVRIQSEFLRENTKAVVFAVGIGSGINNAELQLSASTPYSKYVLHLQNYLQLTQVINQITLVACNVPAFNEPGVVYKNEVDKDTYRFYRTNIKGLRSGLGGFMEIAVNITQGNVQVFTSTTEANPTSDNSKRAVVQSHDAKSTTDIYMEYLPPDTQIFYSSFKGMANANQYTFVSRVVDINGAAIG</sequence>
<evidence type="ECO:0000313" key="3">
    <source>
        <dbReference type="EMBL" id="CAF1464660.1"/>
    </source>
</evidence>
<dbReference type="PRINTS" id="PR00453">
    <property type="entry name" value="VWFADOMAIN"/>
</dbReference>
<proteinExistence type="predicted"/>
<dbReference type="Proteomes" id="UP000663877">
    <property type="component" value="Unassembled WGS sequence"/>
</dbReference>
<dbReference type="SMART" id="SM00327">
    <property type="entry name" value="VWA"/>
    <property type="match status" value="1"/>
</dbReference>
<dbReference type="InterPro" id="IPR002035">
    <property type="entry name" value="VWF_A"/>
</dbReference>
<dbReference type="InterPro" id="IPR036465">
    <property type="entry name" value="vWFA_dom_sf"/>
</dbReference>
<evidence type="ECO:0000313" key="4">
    <source>
        <dbReference type="EMBL" id="CAF1634127.1"/>
    </source>
</evidence>
<dbReference type="EMBL" id="CAJNOI010002226">
    <property type="protein sequence ID" value="CAF1464660.1"/>
    <property type="molecule type" value="Genomic_DNA"/>
</dbReference>
<dbReference type="PANTHER" id="PTHR24020">
    <property type="entry name" value="COLLAGEN ALPHA"/>
    <property type="match status" value="1"/>
</dbReference>
<comment type="caution">
    <text evidence="3">The sequence shown here is derived from an EMBL/GenBank/DDBJ whole genome shotgun (WGS) entry which is preliminary data.</text>
</comment>
<keyword evidence="5" id="KW-1185">Reference proteome</keyword>
<evidence type="ECO:0000313" key="5">
    <source>
        <dbReference type="Proteomes" id="UP000663832"/>
    </source>
</evidence>
<name>A0A815QKX4_9BILA</name>
<feature type="chain" id="PRO_5035607011" description="VWFA domain-containing protein" evidence="1">
    <location>
        <begin position="23"/>
        <end position="337"/>
    </location>
</feature>
<feature type="signal peptide" evidence="1">
    <location>
        <begin position="1"/>
        <end position="22"/>
    </location>
</feature>
<dbReference type="OrthoDB" id="6132182at2759"/>
<dbReference type="PANTHER" id="PTHR24020:SF20">
    <property type="entry name" value="PH DOMAIN-CONTAINING PROTEIN"/>
    <property type="match status" value="1"/>
</dbReference>
<dbReference type="InterPro" id="IPR050525">
    <property type="entry name" value="ECM_Assembly_Org"/>
</dbReference>
<feature type="domain" description="VWFA" evidence="2">
    <location>
        <begin position="31"/>
        <end position="210"/>
    </location>
</feature>
<organism evidence="3 6">
    <name type="scientific">Adineta steineri</name>
    <dbReference type="NCBI Taxonomy" id="433720"/>
    <lineage>
        <taxon>Eukaryota</taxon>
        <taxon>Metazoa</taxon>
        <taxon>Spiralia</taxon>
        <taxon>Gnathifera</taxon>
        <taxon>Rotifera</taxon>
        <taxon>Eurotatoria</taxon>
        <taxon>Bdelloidea</taxon>
        <taxon>Adinetida</taxon>
        <taxon>Adinetidae</taxon>
        <taxon>Adineta</taxon>
    </lineage>
</organism>
<dbReference type="EMBL" id="CAJNOM010002545">
    <property type="protein sequence ID" value="CAF1634127.1"/>
    <property type="molecule type" value="Genomic_DNA"/>
</dbReference>
<dbReference type="AlphaFoldDB" id="A0A815QKX4"/>
<protein>
    <recommendedName>
        <fullName evidence="2">VWFA domain-containing protein</fullName>
    </recommendedName>
</protein>
<dbReference type="Pfam" id="PF00092">
    <property type="entry name" value="VWA"/>
    <property type="match status" value="1"/>
</dbReference>
<evidence type="ECO:0000259" key="2">
    <source>
        <dbReference type="PROSITE" id="PS50234"/>
    </source>
</evidence>
<dbReference type="Proteomes" id="UP000663832">
    <property type="component" value="Unassembled WGS sequence"/>
</dbReference>
<dbReference type="CDD" id="cd01450">
    <property type="entry name" value="vWFA_subfamily_ECM"/>
    <property type="match status" value="1"/>
</dbReference>
<dbReference type="PROSITE" id="PS50234">
    <property type="entry name" value="VWFA"/>
    <property type="match status" value="1"/>
</dbReference>
<reference evidence="3" key="1">
    <citation type="submission" date="2021-02" db="EMBL/GenBank/DDBJ databases">
        <authorList>
            <person name="Nowell W R."/>
        </authorList>
    </citation>
    <scope>NUCLEOTIDE SEQUENCE</scope>
</reference>
<keyword evidence="1" id="KW-0732">Signal</keyword>
<dbReference type="SUPFAM" id="SSF53300">
    <property type="entry name" value="vWA-like"/>
    <property type="match status" value="1"/>
</dbReference>
<dbReference type="Gene3D" id="3.40.50.410">
    <property type="entry name" value="von Willebrand factor, type A domain"/>
    <property type="match status" value="1"/>
</dbReference>
<evidence type="ECO:0000256" key="1">
    <source>
        <dbReference type="SAM" id="SignalP"/>
    </source>
</evidence>
<evidence type="ECO:0000313" key="6">
    <source>
        <dbReference type="Proteomes" id="UP000663877"/>
    </source>
</evidence>
<accession>A0A815QKX4</accession>